<comment type="catalytic activity">
    <reaction evidence="1">
        <text>GTP = 3',5'-cyclic GMP + diphosphate</text>
        <dbReference type="Rhea" id="RHEA:13665"/>
        <dbReference type="ChEBI" id="CHEBI:33019"/>
        <dbReference type="ChEBI" id="CHEBI:37565"/>
        <dbReference type="ChEBI" id="CHEBI:57746"/>
        <dbReference type="EC" id="4.6.1.2"/>
    </reaction>
</comment>
<dbReference type="InterPro" id="IPR050401">
    <property type="entry name" value="Cyclic_nucleotide_synthase"/>
</dbReference>
<evidence type="ECO:0000256" key="8">
    <source>
        <dbReference type="ARBA" id="ARBA00023239"/>
    </source>
</evidence>
<evidence type="ECO:0000256" key="3">
    <source>
        <dbReference type="ARBA" id="ARBA00022692"/>
    </source>
</evidence>
<dbReference type="InterPro" id="IPR011009">
    <property type="entry name" value="Kinase-like_dom_sf"/>
</dbReference>
<evidence type="ECO:0000256" key="6">
    <source>
        <dbReference type="ARBA" id="ARBA00023136"/>
    </source>
</evidence>
<evidence type="ECO:0000256" key="5">
    <source>
        <dbReference type="ARBA" id="ARBA00022989"/>
    </source>
</evidence>
<comment type="subcellular location">
    <subcellularLocation>
        <location evidence="2">Membrane</location>
        <topology evidence="2">Single-pass membrane protein</topology>
    </subcellularLocation>
</comment>
<dbReference type="WBParaSite" id="GPUH_0000099501-mRNA-1">
    <property type="protein sequence ID" value="GPUH_0000099501-mRNA-1"/>
    <property type="gene ID" value="GPUH_0000099501"/>
</dbReference>
<sequence length="260" mass="29332">LLELKCLPPGSQAADIYALGMVLYQILFRVAPFYELTTSKKRLVEKIAHGGNEECIRPTFPSTCWVEIPEMRPNIKKMKTIVNSNLKSTGGGSLYTMNLEAMVKDRTAMLEEAQQQADRLLYNMLPRSVADDLKVGKSVPPQLYPCATVLFSDIRGFTRLSSTSTPFQIVQFLNDLFSGFDDIIAKHDAYKVHLLFISLPGNHPAKTGSSLAHFTYYEFLQICKLQKRILARGCMCVCVCLRVRTFYHPPSTREPEKLEG</sequence>
<keyword evidence="4" id="KW-0547">Nucleotide-binding</keyword>
<dbReference type="Gene3D" id="6.10.250.780">
    <property type="match status" value="1"/>
</dbReference>
<evidence type="ECO:0000256" key="4">
    <source>
        <dbReference type="ARBA" id="ARBA00022741"/>
    </source>
</evidence>
<keyword evidence="7" id="KW-0325">Glycoprotein</keyword>
<dbReference type="AlphaFoldDB" id="A0A183CX04"/>
<dbReference type="SMART" id="SM00044">
    <property type="entry name" value="CYCc"/>
    <property type="match status" value="1"/>
</dbReference>
<dbReference type="SUPFAM" id="SSF55073">
    <property type="entry name" value="Nucleotide cyclase"/>
    <property type="match status" value="1"/>
</dbReference>
<dbReference type="Gene3D" id="1.10.510.10">
    <property type="entry name" value="Transferase(Phosphotransferase) domain 1"/>
    <property type="match status" value="1"/>
</dbReference>
<dbReference type="GO" id="GO:0000166">
    <property type="term" value="F:nucleotide binding"/>
    <property type="evidence" value="ECO:0007669"/>
    <property type="project" value="UniProtKB-KW"/>
</dbReference>
<dbReference type="GO" id="GO:0001653">
    <property type="term" value="F:peptide receptor activity"/>
    <property type="evidence" value="ECO:0007669"/>
    <property type="project" value="TreeGrafter"/>
</dbReference>
<dbReference type="PANTHER" id="PTHR11920">
    <property type="entry name" value="GUANYLYL CYCLASE"/>
    <property type="match status" value="1"/>
</dbReference>
<evidence type="ECO:0000313" key="10">
    <source>
        <dbReference type="WBParaSite" id="GPUH_0000099501-mRNA-1"/>
    </source>
</evidence>
<organism evidence="10">
    <name type="scientific">Gongylonema pulchrum</name>
    <dbReference type="NCBI Taxonomy" id="637853"/>
    <lineage>
        <taxon>Eukaryota</taxon>
        <taxon>Metazoa</taxon>
        <taxon>Ecdysozoa</taxon>
        <taxon>Nematoda</taxon>
        <taxon>Chromadorea</taxon>
        <taxon>Rhabditida</taxon>
        <taxon>Spirurina</taxon>
        <taxon>Spiruromorpha</taxon>
        <taxon>Spiruroidea</taxon>
        <taxon>Gongylonematidae</taxon>
        <taxon>Gongylonema</taxon>
    </lineage>
</organism>
<accession>A0A183CX04</accession>
<evidence type="ECO:0000256" key="1">
    <source>
        <dbReference type="ARBA" id="ARBA00001436"/>
    </source>
</evidence>
<proteinExistence type="predicted"/>
<evidence type="ECO:0000256" key="7">
    <source>
        <dbReference type="ARBA" id="ARBA00023180"/>
    </source>
</evidence>
<feature type="domain" description="Guanylate cyclase" evidence="9">
    <location>
        <begin position="148"/>
        <end position="192"/>
    </location>
</feature>
<dbReference type="GO" id="GO:0005886">
    <property type="term" value="C:plasma membrane"/>
    <property type="evidence" value="ECO:0007669"/>
    <property type="project" value="TreeGrafter"/>
</dbReference>
<dbReference type="GO" id="GO:0004383">
    <property type="term" value="F:guanylate cyclase activity"/>
    <property type="evidence" value="ECO:0007669"/>
    <property type="project" value="UniProtKB-EC"/>
</dbReference>
<keyword evidence="8" id="KW-0456">Lyase</keyword>
<evidence type="ECO:0000259" key="9">
    <source>
        <dbReference type="PROSITE" id="PS50125"/>
    </source>
</evidence>
<dbReference type="InterPro" id="IPR029787">
    <property type="entry name" value="Nucleotide_cyclase"/>
</dbReference>
<dbReference type="GO" id="GO:0004016">
    <property type="term" value="F:adenylate cyclase activity"/>
    <property type="evidence" value="ECO:0007669"/>
    <property type="project" value="TreeGrafter"/>
</dbReference>
<dbReference type="SUPFAM" id="SSF56112">
    <property type="entry name" value="Protein kinase-like (PK-like)"/>
    <property type="match status" value="1"/>
</dbReference>
<dbReference type="PANTHER" id="PTHR11920:SF503">
    <property type="entry name" value="RECEPTOR-TYPE GUANYLATE CYCLASE GCY-9"/>
    <property type="match status" value="1"/>
</dbReference>
<dbReference type="Pfam" id="PF00211">
    <property type="entry name" value="Guanylate_cyc"/>
    <property type="match status" value="1"/>
</dbReference>
<reference evidence="10" key="1">
    <citation type="submission" date="2016-06" db="UniProtKB">
        <authorList>
            <consortium name="WormBaseParasite"/>
        </authorList>
    </citation>
    <scope>IDENTIFICATION</scope>
</reference>
<dbReference type="PROSITE" id="PS50125">
    <property type="entry name" value="GUANYLATE_CYCLASE_2"/>
    <property type="match status" value="1"/>
</dbReference>
<protein>
    <submittedName>
        <fullName evidence="10">Guanylate cyclase domain-containing protein</fullName>
    </submittedName>
</protein>
<dbReference type="InterPro" id="IPR001054">
    <property type="entry name" value="A/G_cyclase"/>
</dbReference>
<keyword evidence="6" id="KW-0472">Membrane</keyword>
<name>A0A183CX04_9BILA</name>
<keyword evidence="3" id="KW-0812">Transmembrane</keyword>
<keyword evidence="5" id="KW-1133">Transmembrane helix</keyword>
<dbReference type="CDD" id="cd07302">
    <property type="entry name" value="CHD"/>
    <property type="match status" value="1"/>
</dbReference>
<evidence type="ECO:0000256" key="2">
    <source>
        <dbReference type="ARBA" id="ARBA00004167"/>
    </source>
</evidence>
<dbReference type="GO" id="GO:0035556">
    <property type="term" value="P:intracellular signal transduction"/>
    <property type="evidence" value="ECO:0007669"/>
    <property type="project" value="InterPro"/>
</dbReference>
<dbReference type="Gene3D" id="3.30.70.1230">
    <property type="entry name" value="Nucleotide cyclase"/>
    <property type="match status" value="1"/>
</dbReference>
<dbReference type="GO" id="GO:0007168">
    <property type="term" value="P:receptor guanylyl cyclase signaling pathway"/>
    <property type="evidence" value="ECO:0007669"/>
    <property type="project" value="TreeGrafter"/>
</dbReference>